<name>A0A1A9RM17_EIKCO</name>
<proteinExistence type="predicted"/>
<evidence type="ECO:0008006" key="4">
    <source>
        <dbReference type="Google" id="ProtNLM"/>
    </source>
</evidence>
<dbReference type="AlphaFoldDB" id="A0A1A9RM17"/>
<organism evidence="2 3">
    <name type="scientific">Eikenella corrodens</name>
    <dbReference type="NCBI Taxonomy" id="539"/>
    <lineage>
        <taxon>Bacteria</taxon>
        <taxon>Pseudomonadati</taxon>
        <taxon>Pseudomonadota</taxon>
        <taxon>Betaproteobacteria</taxon>
        <taxon>Neisseriales</taxon>
        <taxon>Neisseriaceae</taxon>
        <taxon>Eikenella</taxon>
    </lineage>
</organism>
<reference evidence="3" key="1">
    <citation type="submission" date="2016-05" db="EMBL/GenBank/DDBJ databases">
        <title>Draft genome of Corynebacterium afermentans subsp. afermentans LCDC 88199T.</title>
        <authorList>
            <person name="Bernier A.-M."/>
            <person name="Bernard K."/>
        </authorList>
    </citation>
    <scope>NUCLEOTIDE SEQUENCE [LARGE SCALE GENOMIC DNA]</scope>
    <source>
        <strain evidence="3">NML120819</strain>
    </source>
</reference>
<dbReference type="Pfam" id="PF08809">
    <property type="entry name" value="DUF1799"/>
    <property type="match status" value="1"/>
</dbReference>
<dbReference type="InterPro" id="IPR014915">
    <property type="entry name" value="Phage_TLS_TfmB"/>
</dbReference>
<dbReference type="RefSeq" id="WP_064106470.1">
    <property type="nucleotide sequence ID" value="NZ_LXSH01000028.1"/>
</dbReference>
<evidence type="ECO:0000313" key="3">
    <source>
        <dbReference type="Proteomes" id="UP000078103"/>
    </source>
</evidence>
<keyword evidence="1" id="KW-1133">Transmembrane helix</keyword>
<evidence type="ECO:0000313" key="2">
    <source>
        <dbReference type="EMBL" id="OAM20344.1"/>
    </source>
</evidence>
<protein>
    <recommendedName>
        <fullName evidence="4">DUF1799 domain-containing protein</fullName>
    </recommendedName>
</protein>
<dbReference type="EMBL" id="LXSH01000028">
    <property type="protein sequence ID" value="OAM20344.1"/>
    <property type="molecule type" value="Genomic_DNA"/>
</dbReference>
<keyword evidence="1" id="KW-0812">Transmembrane</keyword>
<comment type="caution">
    <text evidence="2">The sequence shown here is derived from an EMBL/GenBank/DDBJ whole genome shotgun (WGS) entry which is preliminary data.</text>
</comment>
<accession>A0A1A9RM17</accession>
<gene>
    <name evidence="2" type="ORF">A7P89_10615</name>
</gene>
<evidence type="ECO:0000256" key="1">
    <source>
        <dbReference type="SAM" id="Phobius"/>
    </source>
</evidence>
<keyword evidence="1" id="KW-0472">Membrane</keyword>
<sequence>MAAFGLTPDDFGEEDVVQVWPDCWAAVQLFAAVSTQWRVSMAGAYGLDYAALFGVMRSWGIRKKKRAEMLHDIRVMEQAVLDMWQEGRNG</sequence>
<feature type="transmembrane region" description="Helical" evidence="1">
    <location>
        <begin position="37"/>
        <end position="56"/>
    </location>
</feature>
<dbReference type="Proteomes" id="UP000078103">
    <property type="component" value="Unassembled WGS sequence"/>
</dbReference>